<dbReference type="OrthoDB" id="192733at2759"/>
<feature type="transmembrane region" description="Helical" evidence="8">
    <location>
        <begin position="668"/>
        <end position="687"/>
    </location>
</feature>
<feature type="transmembrane region" description="Helical" evidence="8">
    <location>
        <begin position="540"/>
        <end position="561"/>
    </location>
</feature>
<dbReference type="Proteomes" id="UP001165065">
    <property type="component" value="Unassembled WGS sequence"/>
</dbReference>
<feature type="transmembrane region" description="Helical" evidence="8">
    <location>
        <begin position="602"/>
        <end position="625"/>
    </location>
</feature>
<keyword evidence="4 8" id="KW-0812">Transmembrane</keyword>
<protein>
    <recommendedName>
        <fullName evidence="11">Autophagy-related protein</fullName>
    </recommendedName>
</protein>
<evidence type="ECO:0000256" key="7">
    <source>
        <dbReference type="SAM" id="MobiDB-lite"/>
    </source>
</evidence>
<feature type="transmembrane region" description="Helical" evidence="8">
    <location>
        <begin position="637"/>
        <end position="656"/>
    </location>
</feature>
<feature type="region of interest" description="Disordered" evidence="7">
    <location>
        <begin position="830"/>
        <end position="860"/>
    </location>
</feature>
<feature type="transmembrane region" description="Helical" evidence="8">
    <location>
        <begin position="765"/>
        <end position="781"/>
    </location>
</feature>
<evidence type="ECO:0000313" key="10">
    <source>
        <dbReference type="Proteomes" id="UP001165065"/>
    </source>
</evidence>
<feature type="compositionally biased region" description="Basic and acidic residues" evidence="7">
    <location>
        <begin position="850"/>
        <end position="860"/>
    </location>
</feature>
<evidence type="ECO:0000256" key="5">
    <source>
        <dbReference type="ARBA" id="ARBA00022989"/>
    </source>
</evidence>
<feature type="transmembrane region" description="Helical" evidence="8">
    <location>
        <begin position="699"/>
        <end position="717"/>
    </location>
</feature>
<name>A0A9W7LGB2_9STRA</name>
<evidence type="ECO:0000256" key="2">
    <source>
        <dbReference type="ARBA" id="ARBA00006978"/>
    </source>
</evidence>
<dbReference type="AlphaFoldDB" id="A0A9W7LGB2"/>
<feature type="region of interest" description="Disordered" evidence="7">
    <location>
        <begin position="1"/>
        <end position="25"/>
    </location>
</feature>
<dbReference type="GO" id="GO:0012505">
    <property type="term" value="C:endomembrane system"/>
    <property type="evidence" value="ECO:0007669"/>
    <property type="project" value="UniProtKB-SubCell"/>
</dbReference>
<dbReference type="Gene3D" id="1.20.1250.20">
    <property type="entry name" value="MFS general substrate transporter like domains"/>
    <property type="match status" value="1"/>
</dbReference>
<dbReference type="InterPro" id="IPR050495">
    <property type="entry name" value="ATG22/LtaA_families"/>
</dbReference>
<comment type="caution">
    <text evidence="9">The sequence shown here is derived from an EMBL/GenBank/DDBJ whole genome shotgun (WGS) entry which is preliminary data.</text>
</comment>
<feature type="compositionally biased region" description="Low complexity" evidence="7">
    <location>
        <begin position="830"/>
        <end position="845"/>
    </location>
</feature>
<feature type="transmembrane region" description="Helical" evidence="8">
    <location>
        <begin position="413"/>
        <end position="432"/>
    </location>
</feature>
<feature type="transmembrane region" description="Helical" evidence="8">
    <location>
        <begin position="514"/>
        <end position="533"/>
    </location>
</feature>
<feature type="region of interest" description="Disordered" evidence="7">
    <location>
        <begin position="915"/>
        <end position="937"/>
    </location>
</feature>
<evidence type="ECO:0000256" key="3">
    <source>
        <dbReference type="ARBA" id="ARBA00022448"/>
    </source>
</evidence>
<keyword evidence="6 8" id="KW-0472">Membrane</keyword>
<keyword evidence="3" id="KW-0813">Transport</keyword>
<dbReference type="InterPro" id="IPR036259">
    <property type="entry name" value="MFS_trans_sf"/>
</dbReference>
<evidence type="ECO:0000256" key="8">
    <source>
        <dbReference type="SAM" id="Phobius"/>
    </source>
</evidence>
<dbReference type="Pfam" id="PF11700">
    <property type="entry name" value="ATG22"/>
    <property type="match status" value="1"/>
</dbReference>
<comment type="similarity">
    <text evidence="2">Belongs to the ATG22 family.</text>
</comment>
<reference evidence="10" key="1">
    <citation type="journal article" date="2023" name="Commun. Biol.">
        <title>Genome analysis of Parmales, the sister group of diatoms, reveals the evolutionary specialization of diatoms from phago-mixotrophs to photoautotrophs.</title>
        <authorList>
            <person name="Ban H."/>
            <person name="Sato S."/>
            <person name="Yoshikawa S."/>
            <person name="Yamada K."/>
            <person name="Nakamura Y."/>
            <person name="Ichinomiya M."/>
            <person name="Sato N."/>
            <person name="Blanc-Mathieu R."/>
            <person name="Endo H."/>
            <person name="Kuwata A."/>
            <person name="Ogata H."/>
        </authorList>
    </citation>
    <scope>NUCLEOTIDE SEQUENCE [LARGE SCALE GENOMIC DNA]</scope>
</reference>
<dbReference type="PANTHER" id="PTHR23519:SF1">
    <property type="entry name" value="AUTOPHAGY-RELATED PROTEIN 22"/>
    <property type="match status" value="1"/>
</dbReference>
<evidence type="ECO:0000256" key="6">
    <source>
        <dbReference type="ARBA" id="ARBA00023136"/>
    </source>
</evidence>
<keyword evidence="5 8" id="KW-1133">Transmembrane helix</keyword>
<dbReference type="EMBL" id="BRYA01000397">
    <property type="protein sequence ID" value="GMI48432.1"/>
    <property type="molecule type" value="Genomic_DNA"/>
</dbReference>
<feature type="transmembrane region" description="Helical" evidence="8">
    <location>
        <begin position="53"/>
        <end position="75"/>
    </location>
</feature>
<evidence type="ECO:0000256" key="4">
    <source>
        <dbReference type="ARBA" id="ARBA00022692"/>
    </source>
</evidence>
<comment type="subcellular location">
    <subcellularLocation>
        <location evidence="1">Endomembrane system</location>
        <topology evidence="1">Multi-pass membrane protein</topology>
    </subcellularLocation>
</comment>
<keyword evidence="10" id="KW-1185">Reference proteome</keyword>
<gene>
    <name evidence="9" type="ORF">TrCOL_g11244</name>
</gene>
<evidence type="ECO:0000256" key="1">
    <source>
        <dbReference type="ARBA" id="ARBA00004127"/>
    </source>
</evidence>
<feature type="transmembrane region" description="Helical" evidence="8">
    <location>
        <begin position="380"/>
        <end position="401"/>
    </location>
</feature>
<evidence type="ECO:0008006" key="11">
    <source>
        <dbReference type="Google" id="ProtNLM"/>
    </source>
</evidence>
<dbReference type="PANTHER" id="PTHR23519">
    <property type="entry name" value="AUTOPHAGY-RELATED PROTEIN 22"/>
    <property type="match status" value="1"/>
</dbReference>
<dbReference type="InterPro" id="IPR024671">
    <property type="entry name" value="Atg22-like"/>
</dbReference>
<feature type="transmembrane region" description="Helical" evidence="8">
    <location>
        <begin position="444"/>
        <end position="462"/>
    </location>
</feature>
<sequence length="965" mass="107492">MVKSSIDSAAPSTSEKIASTPSSKNMKQRARAWHEEAIPTSKAELNSWYLYDWANSVFSSAVVVMWLPIFMMYLANRHACPYTWDEPEVTNSSLKHYRRGMFSPYLTAFGNPMWDDSKGYYNKSTHCRYDWESAEAAGLWNNDPDDKATPTGEQFWMERGNPVYGLKYLPVHVRGSERFCGAKEDIEENPLDGTTCNLWGNGTTDIPERGEFDLRRNAPYEDKDHLVFSSDWDDYVVCDYDPASTVKFAPVRNVSYYVPVGAKDGSFKGDEGDFEDELNFDGPIEFPLTLLNTSTTITADGLTWNSTNPYLLKKAKISIEDDGAGGFIFKADPEDFALGATTVDILVGDVSVMSFSICIYQMPFCPFPVSFLGASVIPMAFTNFVIAASVYFQIFFFIFFAGLGDFGPYRKQILLQTGLGGAISCMANILFVDGDDYVNAGINFVLTNVLFGASVVMYNAYLPFITKSHPTFQEQMTQFKKNKAGGAMKMGQALKELLECYGDLQDAISARGFFYGYFAGFVMVLITLIIMIMEPTMFGIRLSIFLSGLWWFVFSLPMIPYMEKRPGPPLPKAGFFFFLTFSFKRLLASMRCLPHIPETFRFIIAYFMFSDAYSTIASVGVIFAIDEMNFSNMEVATLAFISPLMAAIGIVCFRMLQVWRGYNNQQMILITLAAIAVMVFYGIVGYITPVIGLWNKWELYMLIFFYGFVLGAIQSYTRTCFTDIVPPGQESEFFGIFEISDKGSSWLGPTICGVLSQVYGSMRPAFFYLFFMSTVGWYLVYKTDMNEGAEACRRKDIQVRMEAVRKKLGVSKIQIQMNAKKFLGVKSSTASSGASTASSAASTSSVVESEPAKEKSVVEMSKEEIHKEDAMEDAPIDAMLQRASIIDPNDVNNALATMPKRKNSLFAVRSRTTGSANEYGGVSAGAASERRSSRATARKSSLMVIGEVGKAGLLADINNAKVMPE</sequence>
<organism evidence="9 10">
    <name type="scientific">Triparma columacea</name>
    <dbReference type="NCBI Taxonomy" id="722753"/>
    <lineage>
        <taxon>Eukaryota</taxon>
        <taxon>Sar</taxon>
        <taxon>Stramenopiles</taxon>
        <taxon>Ochrophyta</taxon>
        <taxon>Bolidophyceae</taxon>
        <taxon>Parmales</taxon>
        <taxon>Triparmaceae</taxon>
        <taxon>Triparma</taxon>
    </lineage>
</organism>
<evidence type="ECO:0000313" key="9">
    <source>
        <dbReference type="EMBL" id="GMI48432.1"/>
    </source>
</evidence>
<dbReference type="SUPFAM" id="SSF103473">
    <property type="entry name" value="MFS general substrate transporter"/>
    <property type="match status" value="1"/>
</dbReference>
<accession>A0A9W7LGB2</accession>
<proteinExistence type="inferred from homology"/>